<dbReference type="Pfam" id="PF01261">
    <property type="entry name" value="AP_endonuc_2"/>
    <property type="match status" value="1"/>
</dbReference>
<dbReference type="InterPro" id="IPR013022">
    <property type="entry name" value="Xyl_isomerase-like_TIM-brl"/>
</dbReference>
<dbReference type="EC" id="3.1.21.2" evidence="10"/>
<feature type="region of interest" description="Disordered" evidence="8">
    <location>
        <begin position="309"/>
        <end position="329"/>
    </location>
</feature>
<protein>
    <submittedName>
        <fullName evidence="10">Deoxyribonuclease IV</fullName>
        <ecNumber evidence="10">3.1.21.2</ecNumber>
    </submittedName>
</protein>
<evidence type="ECO:0000256" key="4">
    <source>
        <dbReference type="ARBA" id="ARBA00022763"/>
    </source>
</evidence>
<evidence type="ECO:0000256" key="2">
    <source>
        <dbReference type="ARBA" id="ARBA00005340"/>
    </source>
</evidence>
<keyword evidence="5 10" id="KW-0378">Hydrolase</keyword>
<accession>A0ABV6C5K4</accession>
<keyword evidence="11" id="KW-1185">Reference proteome</keyword>
<keyword evidence="3" id="KW-0479">Metal-binding</keyword>
<feature type="compositionally biased region" description="Gly residues" evidence="8">
    <location>
        <begin position="318"/>
        <end position="329"/>
    </location>
</feature>
<dbReference type="SMART" id="SM00518">
    <property type="entry name" value="AP2Ec"/>
    <property type="match status" value="1"/>
</dbReference>
<dbReference type="SUPFAM" id="SSF51658">
    <property type="entry name" value="Xylose isomerase-like"/>
    <property type="match status" value="1"/>
</dbReference>
<dbReference type="PANTHER" id="PTHR21445:SF0">
    <property type="entry name" value="APURINIC-APYRIMIDINIC ENDONUCLEASE"/>
    <property type="match status" value="1"/>
</dbReference>
<dbReference type="Proteomes" id="UP001589788">
    <property type="component" value="Unassembled WGS sequence"/>
</dbReference>
<organism evidence="10 11">
    <name type="scientific">Aciditerrimonas ferrireducens</name>
    <dbReference type="NCBI Taxonomy" id="667306"/>
    <lineage>
        <taxon>Bacteria</taxon>
        <taxon>Bacillati</taxon>
        <taxon>Actinomycetota</taxon>
        <taxon>Acidimicrobiia</taxon>
        <taxon>Acidimicrobiales</taxon>
        <taxon>Acidimicrobiaceae</taxon>
        <taxon>Aciditerrimonas</taxon>
    </lineage>
</organism>
<gene>
    <name evidence="10" type="ORF">ACFFRE_12605</name>
</gene>
<evidence type="ECO:0000256" key="5">
    <source>
        <dbReference type="ARBA" id="ARBA00022801"/>
    </source>
</evidence>
<dbReference type="NCBIfam" id="TIGR00587">
    <property type="entry name" value="nfo"/>
    <property type="match status" value="1"/>
</dbReference>
<keyword evidence="4" id="KW-0227">DNA damage</keyword>
<evidence type="ECO:0000313" key="10">
    <source>
        <dbReference type="EMBL" id="MFC0082970.1"/>
    </source>
</evidence>
<evidence type="ECO:0000256" key="1">
    <source>
        <dbReference type="ARBA" id="ARBA00001947"/>
    </source>
</evidence>
<dbReference type="PROSITE" id="PS00731">
    <property type="entry name" value="AP_NUCLEASE_F2_3"/>
    <property type="match status" value="1"/>
</dbReference>
<dbReference type="InterPro" id="IPR036237">
    <property type="entry name" value="Xyl_isomerase-like_sf"/>
</dbReference>
<dbReference type="GO" id="GO:0008833">
    <property type="term" value="F:deoxyribonuclease IV (phage-T4-induced) activity"/>
    <property type="evidence" value="ECO:0007669"/>
    <property type="project" value="UniProtKB-EC"/>
</dbReference>
<dbReference type="InterPro" id="IPR001719">
    <property type="entry name" value="AP_endonuc_2"/>
</dbReference>
<evidence type="ECO:0000313" key="11">
    <source>
        <dbReference type="Proteomes" id="UP001589788"/>
    </source>
</evidence>
<dbReference type="InterPro" id="IPR018246">
    <property type="entry name" value="AP_endonuc_F2_Zn_BS"/>
</dbReference>
<evidence type="ECO:0000256" key="3">
    <source>
        <dbReference type="ARBA" id="ARBA00022723"/>
    </source>
</evidence>
<sequence length="329" mass="33523">GWRSCGPGGGPASVPVVVVGAHVRGGGALADVVDRGVALGAEAVQIFTQSPRSWRPARHDAAAVAGFRERWASQQDAVQAVFCHASYLVNLATSDPELLARSEAALAANLQLATAMGADGLVLHVGSHRGSGLAGCMDQIVAALARALESAGDPPGGRGPCPILLENAAGAGGTVGRDFGELASILAALDAGDRVGVCLDTQHLWASGVDFGGPEEAEAVLDELEERIGLARLRCVHLNDSAVPRGANRDRHANLGQGSIGEERLAWLVGHPALARVPAVLEVPGEGQGPTAEQVALAKAVVREGQARWAARRPATRGRGGIEAKGGAA</sequence>
<dbReference type="CDD" id="cd00019">
    <property type="entry name" value="AP2Ec"/>
    <property type="match status" value="1"/>
</dbReference>
<keyword evidence="7" id="KW-0234">DNA repair</keyword>
<comment type="cofactor">
    <cofactor evidence="1">
        <name>Zn(2+)</name>
        <dbReference type="ChEBI" id="CHEBI:29105"/>
    </cofactor>
</comment>
<comment type="caution">
    <text evidence="10">The sequence shown here is derived from an EMBL/GenBank/DDBJ whole genome shotgun (WGS) entry which is preliminary data.</text>
</comment>
<keyword evidence="6" id="KW-0862">Zinc</keyword>
<name>A0ABV6C5K4_9ACTN</name>
<dbReference type="RefSeq" id="WP_377790693.1">
    <property type="nucleotide sequence ID" value="NZ_JBHLYQ010000204.1"/>
</dbReference>
<evidence type="ECO:0000259" key="9">
    <source>
        <dbReference type="Pfam" id="PF01261"/>
    </source>
</evidence>
<feature type="non-terminal residue" evidence="10">
    <location>
        <position position="1"/>
    </location>
</feature>
<evidence type="ECO:0000256" key="6">
    <source>
        <dbReference type="ARBA" id="ARBA00022833"/>
    </source>
</evidence>
<dbReference type="EMBL" id="JBHLYQ010000204">
    <property type="protein sequence ID" value="MFC0082970.1"/>
    <property type="molecule type" value="Genomic_DNA"/>
</dbReference>
<comment type="similarity">
    <text evidence="2">Belongs to the AP endonuclease 2 family.</text>
</comment>
<proteinExistence type="inferred from homology"/>
<dbReference type="PANTHER" id="PTHR21445">
    <property type="entry name" value="ENDONUCLEASE IV ENDODEOXYRIBONUCLEASE IV"/>
    <property type="match status" value="1"/>
</dbReference>
<dbReference type="PROSITE" id="PS51432">
    <property type="entry name" value="AP_NUCLEASE_F2_4"/>
    <property type="match status" value="1"/>
</dbReference>
<feature type="domain" description="Xylose isomerase-like TIM barrel" evidence="9">
    <location>
        <begin position="37"/>
        <end position="292"/>
    </location>
</feature>
<evidence type="ECO:0000256" key="7">
    <source>
        <dbReference type="ARBA" id="ARBA00023204"/>
    </source>
</evidence>
<evidence type="ECO:0000256" key="8">
    <source>
        <dbReference type="SAM" id="MobiDB-lite"/>
    </source>
</evidence>
<dbReference type="Gene3D" id="3.20.20.150">
    <property type="entry name" value="Divalent-metal-dependent TIM barrel enzymes"/>
    <property type="match status" value="1"/>
</dbReference>
<reference evidence="10 11" key="1">
    <citation type="submission" date="2024-09" db="EMBL/GenBank/DDBJ databases">
        <authorList>
            <person name="Sun Q."/>
            <person name="Mori K."/>
        </authorList>
    </citation>
    <scope>NUCLEOTIDE SEQUENCE [LARGE SCALE GENOMIC DNA]</scope>
    <source>
        <strain evidence="10 11">JCM 15389</strain>
    </source>
</reference>
<dbReference type="HAMAP" id="MF_00152">
    <property type="entry name" value="Nfo"/>
    <property type="match status" value="1"/>
</dbReference>